<accession>A0A5N7C9X0</accession>
<evidence type="ECO:0000259" key="6">
    <source>
        <dbReference type="Pfam" id="PF07992"/>
    </source>
</evidence>
<reference evidence="7" key="1">
    <citation type="submission" date="2019-04" db="EMBL/GenBank/DDBJ databases">
        <title>Friends and foes A comparative genomics studyof 23 Aspergillus species from section Flavi.</title>
        <authorList>
            <consortium name="DOE Joint Genome Institute"/>
            <person name="Kjaerbolling I."/>
            <person name="Vesth T."/>
            <person name="Frisvad J.C."/>
            <person name="Nybo J.L."/>
            <person name="Theobald S."/>
            <person name="Kildgaard S."/>
            <person name="Isbrandt T."/>
            <person name="Kuo A."/>
            <person name="Sato A."/>
            <person name="Lyhne E.K."/>
            <person name="Kogle M.E."/>
            <person name="Wiebenga A."/>
            <person name="Kun R.S."/>
            <person name="Lubbers R.J."/>
            <person name="Makela M.R."/>
            <person name="Barry K."/>
            <person name="Chovatia M."/>
            <person name="Clum A."/>
            <person name="Daum C."/>
            <person name="Haridas S."/>
            <person name="He G."/>
            <person name="LaButti K."/>
            <person name="Lipzen A."/>
            <person name="Mondo S."/>
            <person name="Riley R."/>
            <person name="Salamov A."/>
            <person name="Simmons B.A."/>
            <person name="Magnuson J.K."/>
            <person name="Henrissat B."/>
            <person name="Mortensen U.H."/>
            <person name="Larsen T.O."/>
            <person name="Devries R.P."/>
            <person name="Grigoriev I.V."/>
            <person name="Machida M."/>
            <person name="Baker S.E."/>
            <person name="Andersen M.R."/>
        </authorList>
    </citation>
    <scope>NUCLEOTIDE SEQUENCE [LARGE SCALE GENOMIC DNA]</scope>
    <source>
        <strain evidence="7">IBT 14317</strain>
    </source>
</reference>
<evidence type="ECO:0000256" key="5">
    <source>
        <dbReference type="ARBA" id="ARBA00023027"/>
    </source>
</evidence>
<keyword evidence="2" id="KW-0285">Flavoprotein</keyword>
<dbReference type="AlphaFoldDB" id="A0A5N7C9X0"/>
<keyword evidence="3" id="KW-0274">FAD</keyword>
<protein>
    <recommendedName>
        <fullName evidence="6">FAD/NAD(P)-binding domain-containing protein</fullName>
    </recommendedName>
</protein>
<keyword evidence="5" id="KW-0520">NAD</keyword>
<dbReference type="Proteomes" id="UP000326877">
    <property type="component" value="Unassembled WGS sequence"/>
</dbReference>
<dbReference type="InterPro" id="IPR045024">
    <property type="entry name" value="NDH-2"/>
</dbReference>
<name>A0A5N7C9X0_PETAA</name>
<dbReference type="GO" id="GO:0003954">
    <property type="term" value="F:NADH dehydrogenase activity"/>
    <property type="evidence" value="ECO:0007669"/>
    <property type="project" value="InterPro"/>
</dbReference>
<comment type="similarity">
    <text evidence="1">Belongs to the NADH dehydrogenase family.</text>
</comment>
<dbReference type="Pfam" id="PF07992">
    <property type="entry name" value="Pyr_redox_2"/>
    <property type="match status" value="1"/>
</dbReference>
<dbReference type="SUPFAM" id="SSF51905">
    <property type="entry name" value="FAD/NAD(P)-binding domain"/>
    <property type="match status" value="1"/>
</dbReference>
<dbReference type="InterPro" id="IPR036188">
    <property type="entry name" value="FAD/NAD-bd_sf"/>
</dbReference>
<proteinExistence type="inferred from homology"/>
<evidence type="ECO:0000256" key="3">
    <source>
        <dbReference type="ARBA" id="ARBA00022827"/>
    </source>
</evidence>
<evidence type="ECO:0000256" key="4">
    <source>
        <dbReference type="ARBA" id="ARBA00023002"/>
    </source>
</evidence>
<feature type="domain" description="FAD/NAD(P)-binding" evidence="6">
    <location>
        <begin position="88"/>
        <end position="251"/>
    </location>
</feature>
<dbReference type="PANTHER" id="PTHR43706:SF45">
    <property type="entry name" value="NADH DEHYDROGENASE-LIKE PROTEIN RV1812C"/>
    <property type="match status" value="1"/>
</dbReference>
<gene>
    <name evidence="7" type="ORF">BDV23DRAFT_172190</name>
</gene>
<dbReference type="InterPro" id="IPR023753">
    <property type="entry name" value="FAD/NAD-binding_dom"/>
</dbReference>
<evidence type="ECO:0000256" key="1">
    <source>
        <dbReference type="ARBA" id="ARBA00005272"/>
    </source>
</evidence>
<dbReference type="Gene3D" id="3.50.50.100">
    <property type="match status" value="1"/>
</dbReference>
<evidence type="ECO:0000313" key="7">
    <source>
        <dbReference type="EMBL" id="KAE8390749.1"/>
    </source>
</evidence>
<dbReference type="PANTHER" id="PTHR43706">
    <property type="entry name" value="NADH DEHYDROGENASE"/>
    <property type="match status" value="1"/>
</dbReference>
<evidence type="ECO:0000256" key="2">
    <source>
        <dbReference type="ARBA" id="ARBA00022630"/>
    </source>
</evidence>
<dbReference type="EMBL" id="ML735252">
    <property type="protein sequence ID" value="KAE8390749.1"/>
    <property type="molecule type" value="Genomic_DNA"/>
</dbReference>
<dbReference type="OrthoDB" id="5376590at2759"/>
<organism evidence="7">
    <name type="scientific">Petromyces alliaceus</name>
    <name type="common">Aspergillus alliaceus</name>
    <dbReference type="NCBI Taxonomy" id="209559"/>
    <lineage>
        <taxon>Eukaryota</taxon>
        <taxon>Fungi</taxon>
        <taxon>Dikarya</taxon>
        <taxon>Ascomycota</taxon>
        <taxon>Pezizomycotina</taxon>
        <taxon>Eurotiomycetes</taxon>
        <taxon>Eurotiomycetidae</taxon>
        <taxon>Eurotiales</taxon>
        <taxon>Aspergillaceae</taxon>
        <taxon>Aspergillus</taxon>
        <taxon>Aspergillus subgen. Circumdati</taxon>
    </lineage>
</organism>
<sequence>MRSALAAMREVTAVSPEPALVIQTRLYESGAKSMSAALDDLFRVTGIQFVKGTVVAQAGVRRALSYDRLLGEAAKFEAHLHSLASHAPRPTRNTVIVEGGGFTGIEIAAELPGRLSSIIGQDVEVRVIVVEQAAEIGPELGANPRPVIFQALAEQEVETKLGASMMSVDDRAVVTTSGEHIESLTALWTARLEVTPLTHQIRGMKDRRGCLHAHVDLRVPSAKDIFVAGDAAFAETDCNDHYAMMSCQHANASRRFAGHNAAADLLNVAAKPYLQSTYGTCLSLGPRGAVVTEGWEHIANRIEALAAAGPDSPGPTLA</sequence>
<keyword evidence="4" id="KW-0560">Oxidoreductase</keyword>